<organism evidence="1 2">
    <name type="scientific">Sphingomonas alba</name>
    <dbReference type="NCBI Taxonomy" id="2908208"/>
    <lineage>
        <taxon>Bacteria</taxon>
        <taxon>Pseudomonadati</taxon>
        <taxon>Pseudomonadota</taxon>
        <taxon>Alphaproteobacteria</taxon>
        <taxon>Sphingomonadales</taxon>
        <taxon>Sphingomonadaceae</taxon>
        <taxon>Sphingomonas</taxon>
    </lineage>
</organism>
<evidence type="ECO:0000313" key="1">
    <source>
        <dbReference type="EMBL" id="MCL6682663.1"/>
    </source>
</evidence>
<protein>
    <submittedName>
        <fullName evidence="1">Uncharacterized protein</fullName>
    </submittedName>
</protein>
<reference evidence="1" key="1">
    <citation type="submission" date="2022-05" db="EMBL/GenBank/DDBJ databases">
        <authorList>
            <person name="Jo J.-H."/>
            <person name="Im W.-T."/>
        </authorList>
    </citation>
    <scope>NUCLEOTIDE SEQUENCE</scope>
    <source>
        <strain evidence="1">SE158</strain>
    </source>
</reference>
<gene>
    <name evidence="1" type="ORF">LZ536_01950</name>
</gene>
<keyword evidence="2" id="KW-1185">Reference proteome</keyword>
<name>A0ABT0RJA6_9SPHN</name>
<comment type="caution">
    <text evidence="1">The sequence shown here is derived from an EMBL/GenBank/DDBJ whole genome shotgun (WGS) entry which is preliminary data.</text>
</comment>
<dbReference type="Proteomes" id="UP001165363">
    <property type="component" value="Unassembled WGS sequence"/>
</dbReference>
<dbReference type="EMBL" id="JAMGBD010000001">
    <property type="protein sequence ID" value="MCL6682663.1"/>
    <property type="molecule type" value="Genomic_DNA"/>
</dbReference>
<evidence type="ECO:0000313" key="2">
    <source>
        <dbReference type="Proteomes" id="UP001165363"/>
    </source>
</evidence>
<proteinExistence type="predicted"/>
<dbReference type="RefSeq" id="WP_249846618.1">
    <property type="nucleotide sequence ID" value="NZ_JAMGBD010000001.1"/>
</dbReference>
<sequence>MDRSLYLDMPEGEVVTKCLSAKVGISVIERLPEGGVRLVCASMAGADIMRRKLRSRLLKGDVTRTALRPAGPIW</sequence>
<accession>A0ABT0RJA6</accession>